<feature type="region of interest" description="Disordered" evidence="1">
    <location>
        <begin position="368"/>
        <end position="389"/>
    </location>
</feature>
<dbReference type="AlphaFoldDB" id="A0A1B2J8D6"/>
<evidence type="ECO:0000313" key="3">
    <source>
        <dbReference type="Proteomes" id="UP000094565"/>
    </source>
</evidence>
<feature type="compositionally biased region" description="Polar residues" evidence="1">
    <location>
        <begin position="379"/>
        <end position="389"/>
    </location>
</feature>
<accession>A0A1B2J8D6</accession>
<reference evidence="2 3" key="1">
    <citation type="submission" date="2016-02" db="EMBL/GenBank/DDBJ databases">
        <title>Comparative genomic and transcriptomic foundation for Pichia pastoris.</title>
        <authorList>
            <person name="Love K.R."/>
            <person name="Shah K.A."/>
            <person name="Whittaker C.A."/>
            <person name="Wu J."/>
            <person name="Bartlett M.C."/>
            <person name="Ma D."/>
            <person name="Leeson R.L."/>
            <person name="Priest M."/>
            <person name="Young S.K."/>
            <person name="Love J.C."/>
        </authorList>
    </citation>
    <scope>NUCLEOTIDE SEQUENCE [LARGE SCALE GENOMIC DNA]</scope>
    <source>
        <strain evidence="2 3">ATCC 28485</strain>
    </source>
</reference>
<dbReference type="EMBL" id="CP014584">
    <property type="protein sequence ID" value="ANZ74246.1"/>
    <property type="molecule type" value="Genomic_DNA"/>
</dbReference>
<gene>
    <name evidence="2" type="ORF">ATY40_BA7500814</name>
</gene>
<evidence type="ECO:0000256" key="1">
    <source>
        <dbReference type="SAM" id="MobiDB-lite"/>
    </source>
</evidence>
<organism evidence="2 3">
    <name type="scientific">Komagataella pastoris</name>
    <name type="common">Yeast</name>
    <name type="synonym">Pichia pastoris</name>
    <dbReference type="NCBI Taxonomy" id="4922"/>
    <lineage>
        <taxon>Eukaryota</taxon>
        <taxon>Fungi</taxon>
        <taxon>Dikarya</taxon>
        <taxon>Ascomycota</taxon>
        <taxon>Saccharomycotina</taxon>
        <taxon>Pichiomycetes</taxon>
        <taxon>Pichiales</taxon>
        <taxon>Pichiaceae</taxon>
        <taxon>Komagataella</taxon>
    </lineage>
</organism>
<feature type="compositionally biased region" description="Polar residues" evidence="1">
    <location>
        <begin position="201"/>
        <end position="226"/>
    </location>
</feature>
<dbReference type="Proteomes" id="UP000094565">
    <property type="component" value="Chromosome 1"/>
</dbReference>
<keyword evidence="3" id="KW-1185">Reference proteome</keyword>
<protein>
    <submittedName>
        <fullName evidence="2">BA75_00814T0</fullName>
    </submittedName>
</protein>
<proteinExistence type="predicted"/>
<name>A0A1B2J8D6_PICPA</name>
<dbReference type="OrthoDB" id="3980974at2759"/>
<sequence>MSTVIPNPSNPSKPLICRRCKKKRSTLEPPEDLKYKTCQPCRELERKQKRLMKLKNRPPEEQERFLLEEENRSKQQQQQRLLGNTTTNSHRPIANNSAAAAAYALHNQMISPSILHDSNSATSAAAAALDQTHYDIALLKQELEKSNSHNPDDDSGHNGGHLLDDSVDISKIDSELISYDKKLINDFTYNGEEMGIISNYGPNTGTGSGMQSTHSNVQGGPSQGTTPGAPIKCEVCESPTTNRYNKLCDSCSTDPTTNPNVLTDLGKYLKEISYNRNLDVKNLIYYQTIPVSDLLDADEGKEFKDEIDILTKINKSKIEAAYNQIYTTYVVPTIESSTFHFTKTSSNLSYKPFPKILRVEYRCQQDLNPPQGESEKIDQNTAEPSKGKTTCQSNIFVSYDLFSGMLMIKYTHNTHAVA</sequence>
<feature type="region of interest" description="Disordered" evidence="1">
    <location>
        <begin position="201"/>
        <end position="229"/>
    </location>
</feature>
<feature type="compositionally biased region" description="Polar residues" evidence="1">
    <location>
        <begin position="74"/>
        <end position="90"/>
    </location>
</feature>
<feature type="region of interest" description="Disordered" evidence="1">
    <location>
        <begin position="67"/>
        <end position="92"/>
    </location>
</feature>
<evidence type="ECO:0000313" key="2">
    <source>
        <dbReference type="EMBL" id="ANZ74246.1"/>
    </source>
</evidence>